<gene>
    <name evidence="2" type="ORF">NOI20_04290</name>
</gene>
<accession>A0AAJ1X4P3</accession>
<evidence type="ECO:0000313" key="3">
    <source>
        <dbReference type="Proteomes" id="UP001227162"/>
    </source>
</evidence>
<name>A0AAJ1X4P3_9RHOB</name>
<evidence type="ECO:0000256" key="1">
    <source>
        <dbReference type="SAM" id="Phobius"/>
    </source>
</evidence>
<comment type="caution">
    <text evidence="2">The sequence shown here is derived from an EMBL/GenBank/DDBJ whole genome shotgun (WGS) entry which is preliminary data.</text>
</comment>
<keyword evidence="1" id="KW-1133">Transmembrane helix</keyword>
<dbReference type="AlphaFoldDB" id="A0AAJ1X4P3"/>
<proteinExistence type="predicted"/>
<protein>
    <recommendedName>
        <fullName evidence="4">Cbb3-type cytochrome oxidase component FixQ</fullName>
    </recommendedName>
</protein>
<organism evidence="2 3">
    <name type="scientific">Rhodalgimonas zhirmunskyi</name>
    <dbReference type="NCBI Taxonomy" id="2964767"/>
    <lineage>
        <taxon>Bacteria</taxon>
        <taxon>Pseudomonadati</taxon>
        <taxon>Pseudomonadota</taxon>
        <taxon>Alphaproteobacteria</taxon>
        <taxon>Rhodobacterales</taxon>
        <taxon>Roseobacteraceae</taxon>
        <taxon>Rhodalgimonas</taxon>
    </lineage>
</organism>
<keyword evidence="1" id="KW-0472">Membrane</keyword>
<keyword evidence="1" id="KW-0812">Transmembrane</keyword>
<dbReference type="Proteomes" id="UP001227162">
    <property type="component" value="Unassembled WGS sequence"/>
</dbReference>
<dbReference type="EMBL" id="JANFFA010000001">
    <property type="protein sequence ID" value="MDQ2093319.1"/>
    <property type="molecule type" value="Genomic_DNA"/>
</dbReference>
<evidence type="ECO:0008006" key="4">
    <source>
        <dbReference type="Google" id="ProtNLM"/>
    </source>
</evidence>
<reference evidence="2" key="2">
    <citation type="submission" date="2023-04" db="EMBL/GenBank/DDBJ databases">
        <title>'Rhodoalgimonas zhirmunskyi' gen. nov., isolated from a red alga.</title>
        <authorList>
            <person name="Nedashkovskaya O.I."/>
            <person name="Otstavnykh N.Y."/>
            <person name="Bystritskaya E.P."/>
            <person name="Balabanova L.A."/>
            <person name="Isaeva M.P."/>
        </authorList>
    </citation>
    <scope>NUCLEOTIDE SEQUENCE</scope>
    <source>
        <strain evidence="2">10Alg 79</strain>
    </source>
</reference>
<reference evidence="2" key="1">
    <citation type="submission" date="2022-07" db="EMBL/GenBank/DDBJ databases">
        <authorList>
            <person name="Otstavnykh N."/>
            <person name="Isaeva M."/>
            <person name="Bystritskaya E."/>
        </authorList>
    </citation>
    <scope>NUCLEOTIDE SEQUENCE</scope>
    <source>
        <strain evidence="2">10Alg 79</strain>
    </source>
</reference>
<evidence type="ECO:0000313" key="2">
    <source>
        <dbReference type="EMBL" id="MDQ2093319.1"/>
    </source>
</evidence>
<dbReference type="RefSeq" id="WP_317624912.1">
    <property type="nucleotide sequence ID" value="NZ_JANFFA010000001.1"/>
</dbReference>
<sequence length="57" mass="6675">MDYTWMMVELDRELFGALAGFLVIAALAFAFWLEYRRSGHEPLNRGALRRLLERDDA</sequence>
<feature type="transmembrane region" description="Helical" evidence="1">
    <location>
        <begin position="14"/>
        <end position="35"/>
    </location>
</feature>
<keyword evidence="3" id="KW-1185">Reference proteome</keyword>